<organism evidence="1">
    <name type="scientific">marine sediment metagenome</name>
    <dbReference type="NCBI Taxonomy" id="412755"/>
    <lineage>
        <taxon>unclassified sequences</taxon>
        <taxon>metagenomes</taxon>
        <taxon>ecological metagenomes</taxon>
    </lineage>
</organism>
<proteinExistence type="predicted"/>
<sequence length="53" mass="6231">GNGLIPVLSIVYPVYSSEFYLYHWKLKGIYLKLKISNKERQLSLKKKTLPSEF</sequence>
<protein>
    <submittedName>
        <fullName evidence="1">Uncharacterized protein</fullName>
    </submittedName>
</protein>
<gene>
    <name evidence="1" type="ORF">S12H4_54001</name>
</gene>
<name>X1TMY5_9ZZZZ</name>
<dbReference type="EMBL" id="BARW01034455">
    <property type="protein sequence ID" value="GAJ06604.1"/>
    <property type="molecule type" value="Genomic_DNA"/>
</dbReference>
<evidence type="ECO:0000313" key="1">
    <source>
        <dbReference type="EMBL" id="GAJ06604.1"/>
    </source>
</evidence>
<reference evidence="1" key="1">
    <citation type="journal article" date="2014" name="Front. Microbiol.">
        <title>High frequency of phylogenetically diverse reductive dehalogenase-homologous genes in deep subseafloor sedimentary metagenomes.</title>
        <authorList>
            <person name="Kawai M."/>
            <person name="Futagami T."/>
            <person name="Toyoda A."/>
            <person name="Takaki Y."/>
            <person name="Nishi S."/>
            <person name="Hori S."/>
            <person name="Arai W."/>
            <person name="Tsubouchi T."/>
            <person name="Morono Y."/>
            <person name="Uchiyama I."/>
            <person name="Ito T."/>
            <person name="Fujiyama A."/>
            <person name="Inagaki F."/>
            <person name="Takami H."/>
        </authorList>
    </citation>
    <scope>NUCLEOTIDE SEQUENCE</scope>
    <source>
        <strain evidence="1">Expedition CK06-06</strain>
    </source>
</reference>
<dbReference type="AlphaFoldDB" id="X1TMY5"/>
<feature type="non-terminal residue" evidence="1">
    <location>
        <position position="1"/>
    </location>
</feature>
<comment type="caution">
    <text evidence="1">The sequence shown here is derived from an EMBL/GenBank/DDBJ whole genome shotgun (WGS) entry which is preliminary data.</text>
</comment>
<accession>X1TMY5</accession>